<dbReference type="SMART" id="SM00322">
    <property type="entry name" value="KH"/>
    <property type="match status" value="1"/>
</dbReference>
<keyword evidence="5 8" id="KW-0479">Metal-binding</keyword>
<dbReference type="SUPFAM" id="SSF46915">
    <property type="entry name" value="Polynucleotide phosphorylase/guanosine pentaphosphate synthase (PNPase/GPSI), domain 3"/>
    <property type="match status" value="1"/>
</dbReference>
<keyword evidence="7 8" id="KW-0694">RNA-binding</keyword>
<dbReference type="InterPro" id="IPR036345">
    <property type="entry name" value="ExoRNase_PH_dom2_sf"/>
</dbReference>
<organism evidence="10 11">
    <name type="scientific">Halobacteriovorax marinus (strain ATCC BAA-682 / DSM 15412 / SJ)</name>
    <name type="common">Bacteriovorax marinus</name>
    <dbReference type="NCBI Taxonomy" id="862908"/>
    <lineage>
        <taxon>Bacteria</taxon>
        <taxon>Pseudomonadati</taxon>
        <taxon>Bdellovibrionota</taxon>
        <taxon>Bacteriovoracia</taxon>
        <taxon>Bacteriovoracales</taxon>
        <taxon>Halobacteriovoraceae</taxon>
        <taxon>Halobacteriovorax</taxon>
    </lineage>
</organism>
<dbReference type="FunFam" id="3.30.1370.10:FF:000001">
    <property type="entry name" value="Polyribonucleotide nucleotidyltransferase"/>
    <property type="match status" value="1"/>
</dbReference>
<dbReference type="AlphaFoldDB" id="E1X0D7"/>
<keyword evidence="4 8" id="KW-0548">Nucleotidyltransferase</keyword>
<dbReference type="InterPro" id="IPR004087">
    <property type="entry name" value="KH_dom"/>
</dbReference>
<reference evidence="11" key="1">
    <citation type="journal article" date="2013" name="ISME J.">
        <title>A small predatory core genome in the divergent marine Bacteriovorax marinus SJ and the terrestrial Bdellovibrio bacteriovorus.</title>
        <authorList>
            <person name="Crossman L.C."/>
            <person name="Chen H."/>
            <person name="Cerdeno-Tarraga A.M."/>
            <person name="Brooks K."/>
            <person name="Quail M.A."/>
            <person name="Pineiro S.A."/>
            <person name="Hobley L."/>
            <person name="Sockett R.E."/>
            <person name="Bentley S.D."/>
            <person name="Parkhill J."/>
            <person name="Williams H.N."/>
            <person name="Stine O.C."/>
        </authorList>
    </citation>
    <scope>NUCLEOTIDE SEQUENCE [LARGE SCALE GENOMIC DNA]</scope>
    <source>
        <strain evidence="11">ATCC BAA-682 / DSM 15412 / SJ</strain>
    </source>
</reference>
<dbReference type="PANTHER" id="PTHR11252:SF0">
    <property type="entry name" value="POLYRIBONUCLEOTIDE NUCLEOTIDYLTRANSFERASE 1, MITOCHONDRIAL"/>
    <property type="match status" value="1"/>
</dbReference>
<dbReference type="GO" id="GO:0004654">
    <property type="term" value="F:polyribonucleotide nucleotidyltransferase activity"/>
    <property type="evidence" value="ECO:0007669"/>
    <property type="project" value="UniProtKB-UniRule"/>
</dbReference>
<dbReference type="STRING" id="862908.BMS_1508"/>
<evidence type="ECO:0000256" key="8">
    <source>
        <dbReference type="HAMAP-Rule" id="MF_01595"/>
    </source>
</evidence>
<dbReference type="Gene3D" id="3.30.230.70">
    <property type="entry name" value="GHMP Kinase, N-terminal domain"/>
    <property type="match status" value="2"/>
</dbReference>
<dbReference type="CDD" id="cd04472">
    <property type="entry name" value="S1_PNPase"/>
    <property type="match status" value="1"/>
</dbReference>
<dbReference type="eggNOG" id="COG1185">
    <property type="taxonomic scope" value="Bacteria"/>
</dbReference>
<proteinExistence type="inferred from homology"/>
<dbReference type="InterPro" id="IPR020568">
    <property type="entry name" value="Ribosomal_Su5_D2-typ_SF"/>
</dbReference>
<dbReference type="Gene3D" id="2.40.50.140">
    <property type="entry name" value="Nucleic acid-binding proteins"/>
    <property type="match status" value="1"/>
</dbReference>
<comment type="subcellular location">
    <subcellularLocation>
        <location evidence="8">Cytoplasm</location>
    </subcellularLocation>
</comment>
<dbReference type="InterPro" id="IPR036456">
    <property type="entry name" value="PNPase_PH_RNA-bd_sf"/>
</dbReference>
<dbReference type="InterPro" id="IPR027408">
    <property type="entry name" value="PNPase/RNase_PH_dom_sf"/>
</dbReference>
<dbReference type="GO" id="GO:0000287">
    <property type="term" value="F:magnesium ion binding"/>
    <property type="evidence" value="ECO:0007669"/>
    <property type="project" value="UniProtKB-UniRule"/>
</dbReference>
<evidence type="ECO:0000256" key="7">
    <source>
        <dbReference type="ARBA" id="ARBA00022884"/>
    </source>
</evidence>
<dbReference type="PROSITE" id="PS50084">
    <property type="entry name" value="KH_TYPE_1"/>
    <property type="match status" value="1"/>
</dbReference>
<dbReference type="GO" id="GO:0000175">
    <property type="term" value="F:3'-5'-RNA exonuclease activity"/>
    <property type="evidence" value="ECO:0007669"/>
    <property type="project" value="TreeGrafter"/>
</dbReference>
<comment type="cofactor">
    <cofactor evidence="8">
        <name>Mg(2+)</name>
        <dbReference type="ChEBI" id="CHEBI:18420"/>
    </cofactor>
</comment>
<dbReference type="GO" id="GO:0003723">
    <property type="term" value="F:RNA binding"/>
    <property type="evidence" value="ECO:0007669"/>
    <property type="project" value="UniProtKB-UniRule"/>
</dbReference>
<sequence length="709" mass="77060">MLNDKKVYSLNYGGKEVTVETGRLAKQADGSVLVSCNGTQVLVTVCSAHEVKDGQDFFPLLVEYTEKFYSAGKFVGGFLKREGRPSTSETLNARLIDRPLRPLFPEGYMFDTVVSCNVLSYSDEGDAEVLAGLGASAALTISDIPFNGPIGTCKVGRVDGKLVLNPSHSQWAESDLEIAVAASADAILMVEGEAKVVPEKEVLEAIYFGHDNIKEYVKLMEQMRSEIGRPKREFVSAAANETMMSKMRSDFASGARNCISIDDKMDRQRAVKALEKEVKNAMSEAPEAFGLTADDSFGKEAYKGVDELLYEMMRGDILNEEKRIAGRGMTEVREIETEANLLEHVHGSSLFTRGETQVMAAVTIGGKHGEKMEDSIRGTEFQKFYLHYNFPPFSVGEARGVRGVGRRELGHGNLAERAVKAVMPSEEEFAYTTRVVCEVMESNGSSSMGSVCSASMALMDAGVPISNPVAGIAMGLITDGERFKVLTDILGDEDHLGDMDFKVAGTVDGITAIQMDIKITGLTREIVEKSIEQAREGRLHILGEMAKTISTKRAEFKDGVPRIVTVQIPVDKIGALIGPGGKNIKKLQEDFDVTVEITEEGLVKVLGTDTDILNNCVASIDLQINGPEVGSIYEAVVVTIKEYGAFVDIIPGVSGLVHVSELSDERVKDVSEYLSEGDKVSVKVVEVDRMGRLKLSAKAVKPVEKKADK</sequence>
<gene>
    <name evidence="10" type="primary">pnpA</name>
    <name evidence="8" type="synonym">pnp</name>
    <name evidence="10" type="ordered locus">BMS_1508</name>
</gene>
<dbReference type="SUPFAM" id="SSF50249">
    <property type="entry name" value="Nucleic acid-binding proteins"/>
    <property type="match status" value="1"/>
</dbReference>
<dbReference type="FunFam" id="2.40.50.140:FF:000189">
    <property type="entry name" value="Polyribonucleotide nucleotidyltransferase, putative"/>
    <property type="match status" value="1"/>
</dbReference>
<dbReference type="InterPro" id="IPR004088">
    <property type="entry name" value="KH_dom_type_1"/>
</dbReference>
<evidence type="ECO:0000256" key="1">
    <source>
        <dbReference type="ARBA" id="ARBA00007404"/>
    </source>
</evidence>
<dbReference type="Pfam" id="PF03725">
    <property type="entry name" value="RNase_PH_C"/>
    <property type="match status" value="2"/>
</dbReference>
<dbReference type="NCBIfam" id="NF008805">
    <property type="entry name" value="PRK11824.1"/>
    <property type="match status" value="1"/>
</dbReference>
<dbReference type="InterPro" id="IPR012340">
    <property type="entry name" value="NA-bd_OB-fold"/>
</dbReference>
<dbReference type="Gene3D" id="3.30.1370.10">
    <property type="entry name" value="K Homology domain, type 1"/>
    <property type="match status" value="1"/>
</dbReference>
<dbReference type="FunFam" id="3.30.230.70:FF:000002">
    <property type="entry name" value="Polyribonucleotide nucleotidyltransferase"/>
    <property type="match status" value="1"/>
</dbReference>
<evidence type="ECO:0000256" key="5">
    <source>
        <dbReference type="ARBA" id="ARBA00022723"/>
    </source>
</evidence>
<dbReference type="PIRSF" id="PIRSF005499">
    <property type="entry name" value="PNPase"/>
    <property type="match status" value="1"/>
</dbReference>
<dbReference type="SMART" id="SM00316">
    <property type="entry name" value="S1"/>
    <property type="match status" value="1"/>
</dbReference>
<dbReference type="InterPro" id="IPR001247">
    <property type="entry name" value="ExoRNase_PH_dom1"/>
</dbReference>
<dbReference type="HOGENOM" id="CLU_004217_2_2_7"/>
<feature type="domain" description="S1 motif" evidence="9">
    <location>
        <begin position="630"/>
        <end position="698"/>
    </location>
</feature>
<dbReference type="PANTHER" id="PTHR11252">
    <property type="entry name" value="POLYRIBONUCLEOTIDE NUCLEOTIDYLTRANSFERASE"/>
    <property type="match status" value="1"/>
</dbReference>
<dbReference type="SUPFAM" id="SSF55666">
    <property type="entry name" value="Ribonuclease PH domain 2-like"/>
    <property type="match status" value="2"/>
</dbReference>
<accession>E1X0D7</accession>
<evidence type="ECO:0000259" key="9">
    <source>
        <dbReference type="PROSITE" id="PS50126"/>
    </source>
</evidence>
<keyword evidence="6 8" id="KW-0460">Magnesium</keyword>
<dbReference type="InterPro" id="IPR036612">
    <property type="entry name" value="KH_dom_type_1_sf"/>
</dbReference>
<dbReference type="SUPFAM" id="SSF54791">
    <property type="entry name" value="Eukaryotic type KH-domain (KH-domain type I)"/>
    <property type="match status" value="1"/>
</dbReference>
<dbReference type="HAMAP" id="MF_01595">
    <property type="entry name" value="PNPase"/>
    <property type="match status" value="1"/>
</dbReference>
<dbReference type="RefSeq" id="WP_014244148.1">
    <property type="nucleotide sequence ID" value="NC_016620.1"/>
</dbReference>
<feature type="binding site" evidence="8">
    <location>
        <position position="494"/>
    </location>
    <ligand>
        <name>Mg(2+)</name>
        <dbReference type="ChEBI" id="CHEBI:18420"/>
    </ligand>
</feature>
<dbReference type="InterPro" id="IPR012162">
    <property type="entry name" value="PNPase"/>
</dbReference>
<evidence type="ECO:0000256" key="4">
    <source>
        <dbReference type="ARBA" id="ARBA00022695"/>
    </source>
</evidence>
<dbReference type="CDD" id="cd02393">
    <property type="entry name" value="KH-I_PNPase"/>
    <property type="match status" value="1"/>
</dbReference>
<evidence type="ECO:0000313" key="11">
    <source>
        <dbReference type="Proteomes" id="UP000008963"/>
    </source>
</evidence>
<comment type="catalytic activity">
    <reaction evidence="8">
        <text>RNA(n+1) + phosphate = RNA(n) + a ribonucleoside 5'-diphosphate</text>
        <dbReference type="Rhea" id="RHEA:22096"/>
        <dbReference type="Rhea" id="RHEA-COMP:14527"/>
        <dbReference type="Rhea" id="RHEA-COMP:17342"/>
        <dbReference type="ChEBI" id="CHEBI:43474"/>
        <dbReference type="ChEBI" id="CHEBI:57930"/>
        <dbReference type="ChEBI" id="CHEBI:140395"/>
        <dbReference type="EC" id="2.7.7.8"/>
    </reaction>
</comment>
<evidence type="ECO:0000256" key="3">
    <source>
        <dbReference type="ARBA" id="ARBA00022679"/>
    </source>
</evidence>
<dbReference type="KEGG" id="bmx:BMS_1508"/>
<dbReference type="Pfam" id="PF01138">
    <property type="entry name" value="RNase_PH"/>
    <property type="match status" value="2"/>
</dbReference>
<evidence type="ECO:0000256" key="2">
    <source>
        <dbReference type="ARBA" id="ARBA00022490"/>
    </source>
</evidence>
<dbReference type="InterPro" id="IPR003029">
    <property type="entry name" value="S1_domain"/>
</dbReference>
<dbReference type="EC" id="2.7.7.8" evidence="8"/>
<comment type="function">
    <text evidence="8">Involved in mRNA degradation. Catalyzes the phosphorolysis of single-stranded polyribonucleotides processively in the 3'- to 5'-direction.</text>
</comment>
<protein>
    <recommendedName>
        <fullName evidence="8">Polyribonucleotide nucleotidyltransferase</fullName>
        <ecNumber evidence="8">2.7.7.8</ecNumber>
    </recommendedName>
    <alternativeName>
        <fullName evidence="8">Polynucleotide phosphorylase</fullName>
        <shortName evidence="8">PNPase</shortName>
    </alternativeName>
</protein>
<name>E1X0D7_HALMS</name>
<evidence type="ECO:0000313" key="10">
    <source>
        <dbReference type="EMBL" id="CBW26365.1"/>
    </source>
</evidence>
<keyword evidence="11" id="KW-1185">Reference proteome</keyword>
<keyword evidence="3 8" id="KW-0808">Transferase</keyword>
<dbReference type="Pfam" id="PF00013">
    <property type="entry name" value="KH_1"/>
    <property type="match status" value="1"/>
</dbReference>
<dbReference type="SUPFAM" id="SSF54211">
    <property type="entry name" value="Ribosomal protein S5 domain 2-like"/>
    <property type="match status" value="2"/>
</dbReference>
<comment type="similarity">
    <text evidence="1 8">Belongs to the polyribonucleotide nucleotidyltransferase family.</text>
</comment>
<dbReference type="NCBIfam" id="TIGR03591">
    <property type="entry name" value="polynuc_phos"/>
    <property type="match status" value="1"/>
</dbReference>
<dbReference type="Proteomes" id="UP000008963">
    <property type="component" value="Chromosome"/>
</dbReference>
<dbReference type="GO" id="GO:0005829">
    <property type="term" value="C:cytosol"/>
    <property type="evidence" value="ECO:0007669"/>
    <property type="project" value="TreeGrafter"/>
</dbReference>
<feature type="binding site" evidence="8">
    <location>
        <position position="500"/>
    </location>
    <ligand>
        <name>Mg(2+)</name>
        <dbReference type="ChEBI" id="CHEBI:18420"/>
    </ligand>
</feature>
<dbReference type="CDD" id="cd11363">
    <property type="entry name" value="RNase_PH_PNPase_1"/>
    <property type="match status" value="1"/>
</dbReference>
<dbReference type="GO" id="GO:0006396">
    <property type="term" value="P:RNA processing"/>
    <property type="evidence" value="ECO:0007669"/>
    <property type="project" value="InterPro"/>
</dbReference>
<dbReference type="OrthoDB" id="5287310at2"/>
<keyword evidence="2 8" id="KW-0963">Cytoplasm</keyword>
<dbReference type="InterPro" id="IPR015847">
    <property type="entry name" value="ExoRNase_PH_dom2"/>
</dbReference>
<dbReference type="EMBL" id="FQ312005">
    <property type="protein sequence ID" value="CBW26365.1"/>
    <property type="molecule type" value="Genomic_DNA"/>
</dbReference>
<dbReference type="Pfam" id="PF00575">
    <property type="entry name" value="S1"/>
    <property type="match status" value="1"/>
</dbReference>
<dbReference type="GO" id="GO:0006402">
    <property type="term" value="P:mRNA catabolic process"/>
    <property type="evidence" value="ECO:0007669"/>
    <property type="project" value="UniProtKB-UniRule"/>
</dbReference>
<dbReference type="FunFam" id="3.30.230.70:FF:000001">
    <property type="entry name" value="Polyribonucleotide nucleotidyltransferase"/>
    <property type="match status" value="1"/>
</dbReference>
<dbReference type="PATRIC" id="fig|862908.3.peg.1437"/>
<evidence type="ECO:0000256" key="6">
    <source>
        <dbReference type="ARBA" id="ARBA00022842"/>
    </source>
</evidence>
<dbReference type="PROSITE" id="PS50126">
    <property type="entry name" value="S1"/>
    <property type="match status" value="1"/>
</dbReference>
<dbReference type="CDD" id="cd11364">
    <property type="entry name" value="RNase_PH_PNPase_2"/>
    <property type="match status" value="1"/>
</dbReference>